<sequence>MGGQIADQNEQTGGFFFINGLSGVGRRTRKARAHTARINRERKALEPRLRREGGKDHERAGDAAQNGVTVGDADQTKLALYRPVSPVFGALQVTTFDKAHEKAAAETWRYTRDYIHQSLSPTAVAARFQAFCQRVPFYHAASYSAAIHHDVATKKLAKTQTQATIAHKIECIRLVNQLVSTLNDDPENLDLLLFLLTCLLNEEPTQAMLEREDRVHLFSPHQPAVGGVNIFGQCKTEQLHCDAVVLLVQRAGGLDGLRWPDLARVLASCHLIISSVKLQPSPLPRAWEVEAVTEPVTLPGGQTLAIGFAKIAAALPAISAPAFFNLAWVNHTVDGARVVRPTDAQSAQHSRMLMDAHHRVMSLPPREDLSEQQAKGRNLALYECCRLAVMIYSCAVILPLPTVTGWHVVMLNRLRRALDILSLTTQAEDTNPVLIWCLVVANMTAMRCESKQYFRLALRDRLFGNGLTSWPKVRTIVRKFFWSEAACAQGALVMWEGLYMDEAPSYFDDYQVSLKDTTQM</sequence>
<name>A0AAN7VVD9_9PEZI</name>
<dbReference type="EMBL" id="JAVRQU010000029">
    <property type="protein sequence ID" value="KAK5689709.1"/>
    <property type="molecule type" value="Genomic_DNA"/>
</dbReference>
<feature type="transmembrane region" description="Helical" evidence="2">
    <location>
        <begin position="387"/>
        <end position="409"/>
    </location>
</feature>
<proteinExistence type="predicted"/>
<reference evidence="3" key="1">
    <citation type="submission" date="2023-08" db="EMBL/GenBank/DDBJ databases">
        <title>Black Yeasts Isolated from many extreme environments.</title>
        <authorList>
            <person name="Coleine C."/>
            <person name="Stajich J.E."/>
            <person name="Selbmann L."/>
        </authorList>
    </citation>
    <scope>NUCLEOTIDE SEQUENCE</scope>
    <source>
        <strain evidence="3">CCFEE 5810</strain>
    </source>
</reference>
<evidence type="ECO:0000256" key="2">
    <source>
        <dbReference type="SAM" id="Phobius"/>
    </source>
</evidence>
<dbReference type="AlphaFoldDB" id="A0AAN7VVD9"/>
<protein>
    <recommendedName>
        <fullName evidence="5">Transcription factor domain-containing protein</fullName>
    </recommendedName>
</protein>
<accession>A0AAN7VVD9</accession>
<evidence type="ECO:0000313" key="4">
    <source>
        <dbReference type="Proteomes" id="UP001310594"/>
    </source>
</evidence>
<feature type="compositionally biased region" description="Basic and acidic residues" evidence="1">
    <location>
        <begin position="38"/>
        <end position="61"/>
    </location>
</feature>
<feature type="compositionally biased region" description="Basic residues" evidence="1">
    <location>
        <begin position="28"/>
        <end position="37"/>
    </location>
</feature>
<evidence type="ECO:0008006" key="5">
    <source>
        <dbReference type="Google" id="ProtNLM"/>
    </source>
</evidence>
<dbReference type="PANTHER" id="PTHR37540:SF5">
    <property type="entry name" value="TRANSCRIPTION FACTOR DOMAIN-CONTAINING PROTEIN"/>
    <property type="match status" value="1"/>
</dbReference>
<keyword evidence="2" id="KW-1133">Transmembrane helix</keyword>
<keyword evidence="2" id="KW-0812">Transmembrane</keyword>
<gene>
    <name evidence="3" type="ORF">LTR97_012708</name>
</gene>
<dbReference type="Proteomes" id="UP001310594">
    <property type="component" value="Unassembled WGS sequence"/>
</dbReference>
<evidence type="ECO:0000313" key="3">
    <source>
        <dbReference type="EMBL" id="KAK5689709.1"/>
    </source>
</evidence>
<keyword evidence="2" id="KW-0472">Membrane</keyword>
<feature type="region of interest" description="Disordered" evidence="1">
    <location>
        <begin position="28"/>
        <end position="68"/>
    </location>
</feature>
<comment type="caution">
    <text evidence="3">The sequence shown here is derived from an EMBL/GenBank/DDBJ whole genome shotgun (WGS) entry which is preliminary data.</text>
</comment>
<dbReference type="PANTHER" id="PTHR37540">
    <property type="entry name" value="TRANSCRIPTION FACTOR (ACR-2), PUTATIVE-RELATED-RELATED"/>
    <property type="match status" value="1"/>
</dbReference>
<organism evidence="3 4">
    <name type="scientific">Elasticomyces elasticus</name>
    <dbReference type="NCBI Taxonomy" id="574655"/>
    <lineage>
        <taxon>Eukaryota</taxon>
        <taxon>Fungi</taxon>
        <taxon>Dikarya</taxon>
        <taxon>Ascomycota</taxon>
        <taxon>Pezizomycotina</taxon>
        <taxon>Dothideomycetes</taxon>
        <taxon>Dothideomycetidae</taxon>
        <taxon>Mycosphaerellales</taxon>
        <taxon>Teratosphaeriaceae</taxon>
        <taxon>Elasticomyces</taxon>
    </lineage>
</organism>
<evidence type="ECO:0000256" key="1">
    <source>
        <dbReference type="SAM" id="MobiDB-lite"/>
    </source>
</evidence>